<dbReference type="GO" id="GO:0005576">
    <property type="term" value="C:extracellular region"/>
    <property type="evidence" value="ECO:0007669"/>
    <property type="project" value="UniProtKB-SubCell"/>
</dbReference>
<dbReference type="InterPro" id="IPR018511">
    <property type="entry name" value="Hemolysin-typ_Ca-bd_CS"/>
</dbReference>
<dbReference type="Pfam" id="PF00353">
    <property type="entry name" value="HemolysinCabind"/>
    <property type="match status" value="1"/>
</dbReference>
<dbReference type="PANTHER" id="PTHR38340">
    <property type="entry name" value="S-LAYER PROTEIN"/>
    <property type="match status" value="1"/>
</dbReference>
<name>A0A964BV23_9CYAN</name>
<dbReference type="InterPro" id="IPR001343">
    <property type="entry name" value="Hemolysn_Ca-bd"/>
</dbReference>
<dbReference type="PRINTS" id="PR00313">
    <property type="entry name" value="CABNDNGRPT"/>
</dbReference>
<dbReference type="Proteomes" id="UP000729733">
    <property type="component" value="Unassembled WGS sequence"/>
</dbReference>
<dbReference type="RefSeq" id="WP_229642760.1">
    <property type="nucleotide sequence ID" value="NZ_JADWDC010000100.1"/>
</dbReference>
<accession>A0A964BV23</accession>
<proteinExistence type="predicted"/>
<dbReference type="PROSITE" id="PS00330">
    <property type="entry name" value="HEMOLYSIN_CALCIUM"/>
    <property type="match status" value="3"/>
</dbReference>
<reference evidence="3" key="1">
    <citation type="journal article" date="2021" name="Antonie Van Leeuwenhoek">
        <title>Draft genome and description of Waterburya agarophytonicola gen. nov. sp. nov. (Pleurocapsales, Cyanobacteria): a seaweed symbiont.</title>
        <authorList>
            <person name="Bonthond G."/>
            <person name="Shalygin S."/>
            <person name="Bayer T."/>
            <person name="Weinberger F."/>
        </authorList>
    </citation>
    <scope>NUCLEOTIDE SEQUENCE</scope>
    <source>
        <strain evidence="3">KI4</strain>
    </source>
</reference>
<gene>
    <name evidence="3" type="ORF">I4641_22180</name>
</gene>
<evidence type="ECO:0000313" key="3">
    <source>
        <dbReference type="EMBL" id="MCC0179664.1"/>
    </source>
</evidence>
<protein>
    <recommendedName>
        <fullName evidence="5">Calcium-binding protein</fullName>
    </recommendedName>
</protein>
<comment type="caution">
    <text evidence="3">The sequence shown here is derived from an EMBL/GenBank/DDBJ whole genome shotgun (WGS) entry which is preliminary data.</text>
</comment>
<dbReference type="AlphaFoldDB" id="A0A964BV23"/>
<keyword evidence="4" id="KW-1185">Reference proteome</keyword>
<dbReference type="Gene3D" id="2.150.10.10">
    <property type="entry name" value="Serralysin-like metalloprotease, C-terminal"/>
    <property type="match status" value="2"/>
</dbReference>
<sequence>MALYPSSDFYLLLLTYYSLLYPEGIGNNGEGGADRIEGGEDDDFIDGGADNDDISGGAGVDFLLGGGGADTISGGAGNDILMGGEGNDTLYGGAGEDRLSGFGGSDVFVLSGGDANNIIYDYADGIDQFALELDSFTESTVADAFGALSIAQDGSSTTITYDGDLLATVYNVTNTDLTVDDFVEF</sequence>
<comment type="subcellular location">
    <subcellularLocation>
        <location evidence="1">Secreted</location>
    </subcellularLocation>
</comment>
<dbReference type="EMBL" id="JADWDC010000100">
    <property type="protein sequence ID" value="MCC0179664.1"/>
    <property type="molecule type" value="Genomic_DNA"/>
</dbReference>
<evidence type="ECO:0000256" key="2">
    <source>
        <dbReference type="ARBA" id="ARBA00022525"/>
    </source>
</evidence>
<keyword evidence="2" id="KW-0964">Secreted</keyword>
<dbReference type="GO" id="GO:0005509">
    <property type="term" value="F:calcium ion binding"/>
    <property type="evidence" value="ECO:0007669"/>
    <property type="project" value="InterPro"/>
</dbReference>
<dbReference type="InterPro" id="IPR011049">
    <property type="entry name" value="Serralysin-like_metalloprot_C"/>
</dbReference>
<evidence type="ECO:0000256" key="1">
    <source>
        <dbReference type="ARBA" id="ARBA00004613"/>
    </source>
</evidence>
<dbReference type="SUPFAM" id="SSF51120">
    <property type="entry name" value="beta-Roll"/>
    <property type="match status" value="1"/>
</dbReference>
<organism evidence="3 4">
    <name type="scientific">Waterburya agarophytonicola KI4</name>
    <dbReference type="NCBI Taxonomy" id="2874699"/>
    <lineage>
        <taxon>Bacteria</taxon>
        <taxon>Bacillati</taxon>
        <taxon>Cyanobacteriota</taxon>
        <taxon>Cyanophyceae</taxon>
        <taxon>Pleurocapsales</taxon>
        <taxon>Hyellaceae</taxon>
        <taxon>Waterburya</taxon>
        <taxon>Waterburya agarophytonicola</taxon>
    </lineage>
</organism>
<dbReference type="PANTHER" id="PTHR38340:SF1">
    <property type="entry name" value="S-LAYER PROTEIN"/>
    <property type="match status" value="1"/>
</dbReference>
<evidence type="ECO:0008006" key="5">
    <source>
        <dbReference type="Google" id="ProtNLM"/>
    </source>
</evidence>
<dbReference type="InterPro" id="IPR050557">
    <property type="entry name" value="RTX_toxin/Mannuronan_C5-epim"/>
</dbReference>
<evidence type="ECO:0000313" key="4">
    <source>
        <dbReference type="Proteomes" id="UP000729733"/>
    </source>
</evidence>